<dbReference type="EMBL" id="JAHUTJ010058556">
    <property type="protein sequence ID" value="MED6287322.1"/>
    <property type="molecule type" value="Genomic_DNA"/>
</dbReference>
<proteinExistence type="predicted"/>
<evidence type="ECO:0000313" key="2">
    <source>
        <dbReference type="EMBL" id="MED6287322.1"/>
    </source>
</evidence>
<evidence type="ECO:0000313" key="3">
    <source>
        <dbReference type="Proteomes" id="UP001352852"/>
    </source>
</evidence>
<evidence type="ECO:0000256" key="1">
    <source>
        <dbReference type="SAM" id="MobiDB-lite"/>
    </source>
</evidence>
<comment type="caution">
    <text evidence="2">The sequence shown here is derived from an EMBL/GenBank/DDBJ whole genome shotgun (WGS) entry which is preliminary data.</text>
</comment>
<accession>A0ABU7EJ89</accession>
<sequence>MCALARIARLDKSQPKMRVSASLPHCKCNYGNAQSKPTHLNMRKDKHDLSSAGRDGWQQSFGFKAECSSLNLLSNLHIQREHTHLLLRRRAPRALVLLTT</sequence>
<protein>
    <submittedName>
        <fullName evidence="2">Uncharacterized protein</fullName>
    </submittedName>
</protein>
<organism evidence="2 3">
    <name type="scientific">Characodon lateralis</name>
    <dbReference type="NCBI Taxonomy" id="208331"/>
    <lineage>
        <taxon>Eukaryota</taxon>
        <taxon>Metazoa</taxon>
        <taxon>Chordata</taxon>
        <taxon>Craniata</taxon>
        <taxon>Vertebrata</taxon>
        <taxon>Euteleostomi</taxon>
        <taxon>Actinopterygii</taxon>
        <taxon>Neopterygii</taxon>
        <taxon>Teleostei</taxon>
        <taxon>Neoteleostei</taxon>
        <taxon>Acanthomorphata</taxon>
        <taxon>Ovalentaria</taxon>
        <taxon>Atherinomorphae</taxon>
        <taxon>Cyprinodontiformes</taxon>
        <taxon>Goodeidae</taxon>
        <taxon>Characodon</taxon>
    </lineage>
</organism>
<reference evidence="2 3" key="1">
    <citation type="submission" date="2021-06" db="EMBL/GenBank/DDBJ databases">
        <authorList>
            <person name="Palmer J.M."/>
        </authorList>
    </citation>
    <scope>NUCLEOTIDE SEQUENCE [LARGE SCALE GENOMIC DNA]</scope>
    <source>
        <strain evidence="2 3">CL_MEX2019</strain>
        <tissue evidence="2">Muscle</tissue>
    </source>
</reference>
<name>A0ABU7EJ89_9TELE</name>
<keyword evidence="3" id="KW-1185">Reference proteome</keyword>
<gene>
    <name evidence="2" type="ORF">CHARACLAT_015240</name>
</gene>
<dbReference type="Proteomes" id="UP001352852">
    <property type="component" value="Unassembled WGS sequence"/>
</dbReference>
<feature type="region of interest" description="Disordered" evidence="1">
    <location>
        <begin position="34"/>
        <end position="53"/>
    </location>
</feature>